<name>A0A8R1UIV2_PRIPA</name>
<reference evidence="8" key="2">
    <citation type="submission" date="2022-06" db="UniProtKB">
        <authorList>
            <consortium name="EnsemblMetazoa"/>
        </authorList>
    </citation>
    <scope>IDENTIFICATION</scope>
    <source>
        <strain evidence="8">PS312</strain>
    </source>
</reference>
<dbReference type="InterPro" id="IPR027417">
    <property type="entry name" value="P-loop_NTPase"/>
</dbReference>
<evidence type="ECO:0000313" key="8">
    <source>
        <dbReference type="EnsemblMetazoa" id="PPA28310.1"/>
    </source>
</evidence>
<evidence type="ECO:0000256" key="6">
    <source>
        <dbReference type="SAM" id="MobiDB-lite"/>
    </source>
</evidence>
<proteinExistence type="inferred from homology"/>
<dbReference type="GO" id="GO:0043139">
    <property type="term" value="F:5'-3' DNA helicase activity"/>
    <property type="evidence" value="ECO:0000318"/>
    <property type="project" value="GO_Central"/>
</dbReference>
<feature type="region of interest" description="Disordered" evidence="6">
    <location>
        <begin position="1510"/>
        <end position="1531"/>
    </location>
</feature>
<reference evidence="9" key="1">
    <citation type="journal article" date="2008" name="Nat. Genet.">
        <title>The Pristionchus pacificus genome provides a unique perspective on nematode lifestyle and parasitism.</title>
        <authorList>
            <person name="Dieterich C."/>
            <person name="Clifton S.W."/>
            <person name="Schuster L.N."/>
            <person name="Chinwalla A."/>
            <person name="Delehaunty K."/>
            <person name="Dinkelacker I."/>
            <person name="Fulton L."/>
            <person name="Fulton R."/>
            <person name="Godfrey J."/>
            <person name="Minx P."/>
            <person name="Mitreva M."/>
            <person name="Roeseler W."/>
            <person name="Tian H."/>
            <person name="Witte H."/>
            <person name="Yang S.P."/>
            <person name="Wilson R.K."/>
            <person name="Sommer R.J."/>
        </authorList>
    </citation>
    <scope>NUCLEOTIDE SEQUENCE [LARGE SCALE GENOMIC DNA]</scope>
    <source>
        <strain evidence="9">PS312</strain>
    </source>
</reference>
<keyword evidence="2" id="KW-0547">Nucleotide-binding</keyword>
<feature type="compositionally biased region" description="Low complexity" evidence="6">
    <location>
        <begin position="980"/>
        <end position="989"/>
    </location>
</feature>
<organism evidence="8 9">
    <name type="scientific">Pristionchus pacificus</name>
    <name type="common">Parasitic nematode worm</name>
    <dbReference type="NCBI Taxonomy" id="54126"/>
    <lineage>
        <taxon>Eukaryota</taxon>
        <taxon>Metazoa</taxon>
        <taxon>Ecdysozoa</taxon>
        <taxon>Nematoda</taxon>
        <taxon>Chromadorea</taxon>
        <taxon>Rhabditida</taxon>
        <taxon>Rhabditina</taxon>
        <taxon>Diplogasteromorpha</taxon>
        <taxon>Diplogasteroidea</taxon>
        <taxon>Neodiplogasteridae</taxon>
        <taxon>Pristionchus</taxon>
    </lineage>
</organism>
<dbReference type="GO" id="GO:0016787">
    <property type="term" value="F:hydrolase activity"/>
    <property type="evidence" value="ECO:0007669"/>
    <property type="project" value="UniProtKB-KW"/>
</dbReference>
<dbReference type="InterPro" id="IPR041679">
    <property type="entry name" value="DNA2/NAM7-like_C"/>
</dbReference>
<keyword evidence="3" id="KW-0378">Hydrolase</keyword>
<feature type="region of interest" description="Disordered" evidence="6">
    <location>
        <begin position="2672"/>
        <end position="2753"/>
    </location>
</feature>
<dbReference type="SUPFAM" id="SSF52540">
    <property type="entry name" value="P-loop containing nucleoside triphosphate hydrolases"/>
    <property type="match status" value="2"/>
</dbReference>
<dbReference type="InterPro" id="IPR047187">
    <property type="entry name" value="SF1_C_Upf1"/>
</dbReference>
<feature type="compositionally biased region" description="Low complexity" evidence="6">
    <location>
        <begin position="2743"/>
        <end position="2753"/>
    </location>
</feature>
<protein>
    <recommendedName>
        <fullName evidence="7">AAA+ ATPase domain-containing protein</fullName>
    </recommendedName>
</protein>
<dbReference type="GO" id="GO:0005524">
    <property type="term" value="F:ATP binding"/>
    <property type="evidence" value="ECO:0007669"/>
    <property type="project" value="UniProtKB-KW"/>
</dbReference>
<dbReference type="PANTHER" id="PTHR43788:SF16">
    <property type="entry name" value="HELICASE WITH ZINC FINGER 2"/>
    <property type="match status" value="1"/>
</dbReference>
<feature type="region of interest" description="Disordered" evidence="6">
    <location>
        <begin position="1628"/>
        <end position="1684"/>
    </location>
</feature>
<feature type="domain" description="AAA+ ATPase" evidence="7">
    <location>
        <begin position="2212"/>
        <end position="2460"/>
    </location>
</feature>
<accession>A0A8R1UIV2</accession>
<comment type="similarity">
    <text evidence="1">Belongs to the DNA2/NAM7 helicase family.</text>
</comment>
<feature type="compositionally biased region" description="Basic and acidic residues" evidence="6">
    <location>
        <begin position="1041"/>
        <end position="1057"/>
    </location>
</feature>
<evidence type="ECO:0000259" key="7">
    <source>
        <dbReference type="SMART" id="SM00382"/>
    </source>
</evidence>
<feature type="compositionally biased region" description="Basic and acidic residues" evidence="6">
    <location>
        <begin position="920"/>
        <end position="947"/>
    </location>
</feature>
<dbReference type="Pfam" id="PF13086">
    <property type="entry name" value="AAA_11"/>
    <property type="match status" value="2"/>
</dbReference>
<evidence type="ECO:0000256" key="5">
    <source>
        <dbReference type="ARBA" id="ARBA00022840"/>
    </source>
</evidence>
<feature type="domain" description="AAA+ ATPase" evidence="7">
    <location>
        <begin position="514"/>
        <end position="769"/>
    </location>
</feature>
<dbReference type="InterPro" id="IPR003593">
    <property type="entry name" value="AAA+_ATPase"/>
</dbReference>
<keyword evidence="5" id="KW-0067">ATP-binding</keyword>
<keyword evidence="4" id="KW-0347">Helicase</keyword>
<feature type="region of interest" description="Disordered" evidence="6">
    <location>
        <begin position="900"/>
        <end position="1066"/>
    </location>
</feature>
<dbReference type="InterPro" id="IPR050534">
    <property type="entry name" value="Coronavir_polyprotein_1ab"/>
</dbReference>
<dbReference type="InterPro" id="IPR041677">
    <property type="entry name" value="DNA2/NAM7_AAA_11"/>
</dbReference>
<dbReference type="Proteomes" id="UP000005239">
    <property type="component" value="Unassembled WGS sequence"/>
</dbReference>
<feature type="compositionally biased region" description="Basic residues" evidence="6">
    <location>
        <begin position="1590"/>
        <end position="1606"/>
    </location>
</feature>
<dbReference type="CDD" id="cd18808">
    <property type="entry name" value="SF1_C_Upf1"/>
    <property type="match status" value="2"/>
</dbReference>
<dbReference type="Pfam" id="PF13087">
    <property type="entry name" value="AAA_12"/>
    <property type="match status" value="2"/>
</dbReference>
<sequence>MVPLQIQLVHGLMSPSIRAHPWANHLNVRSDFTITHNLEDNDQHPAPHRFNDRNLILGPGTERVLTIRECVTLDDVIAFREETIRLREQNKNPTDISSLTLNLENLSIEKKHFRIVYRFTDVIKKDAYAILEAIHFEIFMPDRPDLRFIAIPISLLPPGTCEGDYFEIYEVARKKKMGTFQCGIPYPLNWIVTQFCRIERQGIPAIDYVYVAEKIEGSDDRKAVCNWTENFIMPRHHRFRHTENDQTMEIHRIYDASLVDTSSAWIYPVEPPKNREEYFQRVNKIRSTSHYAGTFAQEISVLPKFEQDRIDDRLGDFDEFSKNMQMAENHMIRLFKLGVRFRQLITPPQKENVFVQDLNPPRLQVYTEVFYLDAVTLHFEEGNIKLTVDNIKRESIGKRKKTCAQSPELLRVLGSRSANFWTDATLHGEGGSATELCLERIDRQMLKVEEEGAVKNHFLIDAEIPKMIQSMYGKNVKKDKYFTTGCYTVKKSNGCVLKLNGQQTRAMSIYHKIENSGYCILSPPGSGKTTVAAAMAASLVKDREANRQGSVQMLLAVQNVAVENLAIALKAFDDGSLRSYRMMSRVRIDPHDTTPFDVFEHFPDYMRWMKNAKPKDLDVMKKFFELEAQWNASKTKGSGLSTKDSRALNLNYMQAMFKAKGALERYMQPEIILSTVDLALFKLLDVANQGVRGQFSDVDRIIIDEASLLTESTFYCLVRCFPKASFVLIGDDKQLPPFMYDQKNEPLRPLFKAGLVSETRPDLLLVDIPKGHQRGSPSPYNVLEIDVLVRLLDLFPKSTHDDIMIICLYKEQKKKVQRRLGPDYEIMTVDSSQGKEKSIVIVLTTRTEKVTDFFSNQNRCTVAVSRHQRALIILGNNSLLTHQLPWSKVLEDFTKIEPAQIPGPKWDPLGPLVAKKAQKEKKQAPEKQNKKSDASADGKKAKVDKNKQKQKKKKGIPESVQEHIARSKARKLAQKQASKNPPILIPNNPTLATAKDKKVHPAPKIVAVQAPKKKPQPIQKDIPGSSLAKNTQPVPAPTAVETKKKNVSRKNETAKQRNERRRISKAKNAAADLTAASTSNYGFNVQSVHLLFFIRLDAADIMTTNGSHPWANHLNIRRDFKITCNFEHYPAPHKFNDRNLIRSPDDNRVLTMRETITIHDVVALRDETTRQIKAKKNEVDVSSLTSQLDRFDSIDSVKFHVIYRFTDLIKNKTLAILEAIHFEIFMPDRPDLRFIETILSTTLLDWTVTKLNKVERHGTPAFDYIYVAEKDNDSEDRKAVCNWTCNYIKARHRRFNKTVKKKCMDVHRIYDANLLDTSSAWIYPVEPPKNREEYAKFVQLVRSTSHFAGTFAEEISVLSKTEQARIDDRLTDFIEFRKNAKMAEQHMIRLFKLGVRFRQLATPPPKENVFVQHIDPPRLQVYTVEFRCTVAVSRHQRALVILGNNSLLSHQHPWSKVLEDFTRMESDQLPEPKWKPEAEIVQVNAWFKKTNPIALPTYITPRFGTNDFPSLSPTKAAPTQSSFSSTPKNPWNMSATVETNKPKITPPSSNPWNMTIETNQAMIVTPQVIPPRYAKISSLMDADLPDHFGKNKKTTQQRKEQRRRAKERGLTQNLPAWKIAMKMRENANKRPPQMEFDLDTTDFPSLNDPMPPKSIKRIPSKPTNPTQTVPPTEPSQTTQPTAHSDDQIVSDVVNLVCHTVSLFAVMTRPPRSHPWARHLDIRKNIVVADKLEDNDRDPAPHKFNDQCLIRPPGDSRALTIRELVTLDDVIVFREETNRLRDIYPRTVHDSSLSTHLESLSLNKDKKFHVIYRFTDIIQYDSLAIFEAIHFELFKPDRPDLRFIALPIELLSEDACEGDYYKVLSVICTPDLFMVHGEHGFWVQWTVNRFERMKRGRPVDDYILVTDTFGDGTNDKKAVCDWSTKYMRARQRRFIPTTQEKSMRVNELYEATIVDSSSAWIYPVEPVKNREEYAKLVEDVRVWSHFAGTFARKITVLSKSEKDRINDRLGNFDDFSKNEQIAEQFLNRLLRLGQKFRKLATPKPTESIFVMNFDPPKLQVCTEMFYLDSVTLHFEDQPIKLIVDHIKRESYGKRKKTFIYCQPSPEFLLILGAREPDFCIEGTLHGDGDSATERILDRIEKESIDIEAGEKTRKFLIEEEIPNIIQAVYGMNDMKDSYSSSTEERMDVYYNNGQKLELNARQNQAMIMYHKIEYAGYCILSPPGSGKTTVAAAMAASLVNDKAANRQGSVQMLLAVQNVAVENLALALKTFDHGNLKAYRMLSKVRTDPNDPLPYGIFEQFPNYRRWMGNADKFDMQTMDFYMQVEEEWRITQSLSHLFPQQIEEANATYMESMLKAKAVLEKYLQPDIILSTVDLVLFRLMQGDIRGIRDQFKDVDRIIIDEASLLTESSFYCLMRCFPKASFVLIGDDKQLHPFMYDEKILGHQLAGRAALTVAMRRKNLDIIQLVEVYRAPQQLVDPYNNLSYDGSLISRKKELIRPLFDLRLVPRNKPDLLLVDIPKGHQKGSPSPYNEVEIEVLVKLLNLFPKETHDDIMIICLYKEQKTRLQRRLGPDYEIMTVDSSQGKEKPIVIVLTTRTDKPSDYFSNHNRCTVAVSRHQRALIILGNHDLLSNQPPWSQVLQDFTRLQPETIPKPRRNPWKFAQQQSESFDFPLLNNSVPQQSQSDVARNPTTNVISNQSTSNGGPSTNNHNLLGHSPITNIVRKSSPLYGDPSTSYRNCVTTPPSNSNVSPHNNRQHIMVTRDSGVFPRRRAFEPVKTGA</sequence>
<feature type="compositionally biased region" description="Polar residues" evidence="6">
    <location>
        <begin position="2672"/>
        <end position="2723"/>
    </location>
</feature>
<dbReference type="Gene3D" id="3.40.50.300">
    <property type="entry name" value="P-loop containing nucleotide triphosphate hydrolases"/>
    <property type="match status" value="4"/>
</dbReference>
<dbReference type="PANTHER" id="PTHR43788">
    <property type="entry name" value="DNA2/NAM7 HELICASE FAMILY MEMBER"/>
    <property type="match status" value="1"/>
</dbReference>
<evidence type="ECO:0000256" key="1">
    <source>
        <dbReference type="ARBA" id="ARBA00007913"/>
    </source>
</evidence>
<evidence type="ECO:0000313" key="9">
    <source>
        <dbReference type="Proteomes" id="UP000005239"/>
    </source>
</evidence>
<feature type="compositionally biased region" description="Polar residues" evidence="6">
    <location>
        <begin position="2732"/>
        <end position="2742"/>
    </location>
</feature>
<evidence type="ECO:0000256" key="4">
    <source>
        <dbReference type="ARBA" id="ARBA00022806"/>
    </source>
</evidence>
<feature type="compositionally biased region" description="Low complexity" evidence="6">
    <location>
        <begin position="1665"/>
        <end position="1681"/>
    </location>
</feature>
<dbReference type="EnsemblMetazoa" id="PPA28310.1">
    <property type="protein sequence ID" value="PPA28310.1"/>
    <property type="gene ID" value="WBGene00117864"/>
</dbReference>
<feature type="region of interest" description="Disordered" evidence="6">
    <location>
        <begin position="1583"/>
        <end position="1615"/>
    </location>
</feature>
<gene>
    <name evidence="8" type="primary">WBGene00117864</name>
</gene>
<dbReference type="SMART" id="SM00382">
    <property type="entry name" value="AAA"/>
    <property type="match status" value="2"/>
</dbReference>
<evidence type="ECO:0000256" key="3">
    <source>
        <dbReference type="ARBA" id="ARBA00022801"/>
    </source>
</evidence>
<keyword evidence="9" id="KW-1185">Reference proteome</keyword>
<evidence type="ECO:0000256" key="2">
    <source>
        <dbReference type="ARBA" id="ARBA00022741"/>
    </source>
</evidence>